<protein>
    <submittedName>
        <fullName evidence="3">Uncharacterized protein</fullName>
    </submittedName>
</protein>
<evidence type="ECO:0000256" key="1">
    <source>
        <dbReference type="ARBA" id="ARBA00022679"/>
    </source>
</evidence>
<accession>A0A7L9FK68</accession>
<organism evidence="3 4">
    <name type="scientific">Infirmifilum lucidum</name>
    <dbReference type="NCBI Taxonomy" id="2776706"/>
    <lineage>
        <taxon>Archaea</taxon>
        <taxon>Thermoproteota</taxon>
        <taxon>Thermoprotei</taxon>
        <taxon>Thermofilales</taxon>
        <taxon>Thermofilaceae</taxon>
        <taxon>Infirmifilum</taxon>
    </lineage>
</organism>
<evidence type="ECO:0000313" key="4">
    <source>
        <dbReference type="Proteomes" id="UP000594121"/>
    </source>
</evidence>
<dbReference type="Gene3D" id="2.160.10.10">
    <property type="entry name" value="Hexapeptide repeat proteins"/>
    <property type="match status" value="1"/>
</dbReference>
<dbReference type="KEGG" id="thel:IG193_02400"/>
<dbReference type="NCBIfam" id="TIGR03991">
    <property type="entry name" value="alt_bact_glmU"/>
    <property type="match status" value="1"/>
</dbReference>
<dbReference type="InterPro" id="IPR023917">
    <property type="entry name" value="Bifunctiontional_GlmU_bac-type"/>
</dbReference>
<dbReference type="InParanoid" id="A0A7L9FK68"/>
<dbReference type="RefSeq" id="WP_192819306.1">
    <property type="nucleotide sequence ID" value="NZ_CP062310.1"/>
</dbReference>
<dbReference type="AlphaFoldDB" id="A0A7L9FK68"/>
<dbReference type="EMBL" id="CP062310">
    <property type="protein sequence ID" value="QOJ79334.1"/>
    <property type="molecule type" value="Genomic_DNA"/>
</dbReference>
<dbReference type="GO" id="GO:0016746">
    <property type="term" value="F:acyltransferase activity"/>
    <property type="evidence" value="ECO:0007669"/>
    <property type="project" value="UniProtKB-KW"/>
</dbReference>
<dbReference type="SUPFAM" id="SSF51161">
    <property type="entry name" value="Trimeric LpxA-like enzymes"/>
    <property type="match status" value="1"/>
</dbReference>
<reference evidence="3 4" key="1">
    <citation type="submission" date="2020-10" db="EMBL/GenBank/DDBJ databases">
        <title>Thermofilum lucidum 3507LT sp. nov. a novel member of Thermofilaceae family isolated from Chile hot spring, and proposal of description order Thermofilales.</title>
        <authorList>
            <person name="Zayulina K.S."/>
            <person name="Elcheninov A.G."/>
            <person name="Toshchakov S.V."/>
            <person name="Kublanov I.V."/>
        </authorList>
    </citation>
    <scope>NUCLEOTIDE SEQUENCE [LARGE SCALE GENOMIC DNA]</scope>
    <source>
        <strain evidence="3 4">3507LT</strain>
    </source>
</reference>
<sequence>MFTIAEGRERTLVVFESPEDAANLEPLTLTRPVFLLKAGPRTVLEEIKLTLGTPSVLYTRPYLAELVFRQTGIPVNLKGRLRNVIAVNASYIPLGGVECGFGEAYFYRGKLVYACIRELVIDEPSNAAEVVAEASTRLGAQELKEALTVIRLWDLPRLAHATIPREAKRLPWTPATPSGVSLVGEPSRLYVHPESRVIPPVTVDTSKGPVIIEAGAVVGSFTYIEGPAYIGAGTTVRASTVIRAGTSIGEKCRIGGEVSESIVHGHSNKAHDGFLGDSYVGEWVNIAAGAITGNLRNDYGEIVLYTLKGSIRTGEIKVGSFIGDHARVSIGTMLNAGTIIGVASNVIAPEMAPKYIPSFTRFYRRRLEEIPLDEALAAINRMMERRGRKLSQEEIAVLRHIHESTAEERKYYMKFYAERYG</sequence>
<dbReference type="InterPro" id="IPR050065">
    <property type="entry name" value="GlmU-like"/>
</dbReference>
<evidence type="ECO:0000313" key="3">
    <source>
        <dbReference type="EMBL" id="QOJ79334.1"/>
    </source>
</evidence>
<dbReference type="InterPro" id="IPR011004">
    <property type="entry name" value="Trimer_LpxA-like_sf"/>
</dbReference>
<name>A0A7L9FK68_9CREN</name>
<dbReference type="Pfam" id="PF13562">
    <property type="entry name" value="NTP_transf_4"/>
    <property type="match status" value="1"/>
</dbReference>
<keyword evidence="1" id="KW-0808">Transferase</keyword>
<dbReference type="PANTHER" id="PTHR43584">
    <property type="entry name" value="NUCLEOTIDYL TRANSFERASE"/>
    <property type="match status" value="1"/>
</dbReference>
<keyword evidence="2" id="KW-0012">Acyltransferase</keyword>
<dbReference type="Proteomes" id="UP000594121">
    <property type="component" value="Chromosome"/>
</dbReference>
<evidence type="ECO:0000256" key="2">
    <source>
        <dbReference type="ARBA" id="ARBA00023315"/>
    </source>
</evidence>
<dbReference type="GO" id="GO:0016779">
    <property type="term" value="F:nucleotidyltransferase activity"/>
    <property type="evidence" value="ECO:0007669"/>
    <property type="project" value="UniProtKB-ARBA"/>
</dbReference>
<gene>
    <name evidence="3" type="ORF">IG193_02400</name>
</gene>
<keyword evidence="4" id="KW-1185">Reference proteome</keyword>
<dbReference type="GeneID" id="59148710"/>
<proteinExistence type="predicted"/>